<evidence type="ECO:0000313" key="5">
    <source>
        <dbReference type="EMBL" id="OXC75160.1"/>
    </source>
</evidence>
<dbReference type="SUPFAM" id="SSF49329">
    <property type="entry name" value="Cu,Zn superoxide dismutase-like"/>
    <property type="match status" value="1"/>
</dbReference>
<comment type="similarity">
    <text evidence="1">Belongs to the Cu-Zn superoxide dismutase family.</text>
</comment>
<name>A0A226WWJ2_CABSO</name>
<dbReference type="Gene3D" id="2.60.40.200">
    <property type="entry name" value="Superoxide dismutase, copper/zinc binding domain"/>
    <property type="match status" value="1"/>
</dbReference>
<dbReference type="GO" id="GO:0006801">
    <property type="term" value="P:superoxide metabolic process"/>
    <property type="evidence" value="ECO:0007669"/>
    <property type="project" value="InterPro"/>
</dbReference>
<keyword evidence="3" id="KW-0812">Transmembrane</keyword>
<sequence length="207" mass="21498">MVAGRHEDRMKQRFDGPESRRLPAARHPVPGLILSLSAAASTTVTVLASVMLLGGCGLLFQNHEKRADATLQPTGGNTVTGTVTFIERADGVQVSYNLSGMPPNSEHALQIHERGDCIIPASSDVGPIFAPASERSDSGSKVEGDLASIRADANGTATGFIVAPDVSLDGVRSVLSRAIVLHRDAADSYAIVPHGAGPALACGVIRQ</sequence>
<accession>A0A226WWJ2</accession>
<dbReference type="GO" id="GO:0005507">
    <property type="term" value="F:copper ion binding"/>
    <property type="evidence" value="ECO:0007669"/>
    <property type="project" value="InterPro"/>
</dbReference>
<feature type="region of interest" description="Disordered" evidence="2">
    <location>
        <begin position="1"/>
        <end position="23"/>
    </location>
</feature>
<reference evidence="6" key="1">
    <citation type="submission" date="2017-01" db="EMBL/GenBank/DDBJ databases">
        <title>Genome Analysis of Deinococcus marmoris KOPRI26562.</title>
        <authorList>
            <person name="Kim J.H."/>
            <person name="Oh H.-M."/>
        </authorList>
    </citation>
    <scope>NUCLEOTIDE SEQUENCE [LARGE SCALE GENOMIC DNA]</scope>
    <source>
        <strain evidence="6">PAMC 26633</strain>
    </source>
</reference>
<dbReference type="InterPro" id="IPR036423">
    <property type="entry name" value="SOD-like_Cu/Zn_dom_sf"/>
</dbReference>
<dbReference type="AlphaFoldDB" id="A0A226WWJ2"/>
<dbReference type="InterPro" id="IPR024134">
    <property type="entry name" value="SOD_Cu/Zn_/chaperone"/>
</dbReference>
<dbReference type="InterPro" id="IPR001424">
    <property type="entry name" value="SOD_Cu_Zn_dom"/>
</dbReference>
<keyword evidence="3" id="KW-1133">Transmembrane helix</keyword>
<dbReference type="EMBL" id="MTHB01000191">
    <property type="protein sequence ID" value="OXC75160.1"/>
    <property type="molecule type" value="Genomic_DNA"/>
</dbReference>
<feature type="compositionally biased region" description="Basic and acidic residues" evidence="2">
    <location>
        <begin position="1"/>
        <end position="21"/>
    </location>
</feature>
<organism evidence="5 6">
    <name type="scientific">Caballeronia sordidicola</name>
    <name type="common">Burkholderia sordidicola</name>
    <dbReference type="NCBI Taxonomy" id="196367"/>
    <lineage>
        <taxon>Bacteria</taxon>
        <taxon>Pseudomonadati</taxon>
        <taxon>Pseudomonadota</taxon>
        <taxon>Betaproteobacteria</taxon>
        <taxon>Burkholderiales</taxon>
        <taxon>Burkholderiaceae</taxon>
        <taxon>Caballeronia</taxon>
    </lineage>
</organism>
<comment type="caution">
    <text evidence="5">The sequence shown here is derived from an EMBL/GenBank/DDBJ whole genome shotgun (WGS) entry which is preliminary data.</text>
</comment>
<protein>
    <submittedName>
        <fullName evidence="5">Superoxide dismutase, Cu-Zn</fullName>
    </submittedName>
</protein>
<evidence type="ECO:0000256" key="3">
    <source>
        <dbReference type="SAM" id="Phobius"/>
    </source>
</evidence>
<gene>
    <name evidence="5" type="ORF">BSU04_28915</name>
</gene>
<dbReference type="Pfam" id="PF00080">
    <property type="entry name" value="Sod_Cu"/>
    <property type="match status" value="1"/>
</dbReference>
<dbReference type="eggNOG" id="COG2032">
    <property type="taxonomic scope" value="Bacteria"/>
</dbReference>
<feature type="transmembrane region" description="Helical" evidence="3">
    <location>
        <begin position="32"/>
        <end position="60"/>
    </location>
</feature>
<dbReference type="Proteomes" id="UP000214720">
    <property type="component" value="Unassembled WGS sequence"/>
</dbReference>
<evidence type="ECO:0000256" key="1">
    <source>
        <dbReference type="ARBA" id="ARBA00010457"/>
    </source>
</evidence>
<feature type="domain" description="Superoxide dismutase copper/zinc binding" evidence="4">
    <location>
        <begin position="79"/>
        <end position="205"/>
    </location>
</feature>
<evidence type="ECO:0000259" key="4">
    <source>
        <dbReference type="Pfam" id="PF00080"/>
    </source>
</evidence>
<evidence type="ECO:0000313" key="6">
    <source>
        <dbReference type="Proteomes" id="UP000214720"/>
    </source>
</evidence>
<evidence type="ECO:0000256" key="2">
    <source>
        <dbReference type="SAM" id="MobiDB-lite"/>
    </source>
</evidence>
<proteinExistence type="inferred from homology"/>
<keyword evidence="3" id="KW-0472">Membrane</keyword>
<dbReference type="PANTHER" id="PTHR10003">
    <property type="entry name" value="SUPEROXIDE DISMUTASE CU-ZN -RELATED"/>
    <property type="match status" value="1"/>
</dbReference>